<reference evidence="2" key="1">
    <citation type="submission" date="2021-06" db="EMBL/GenBank/DDBJ databases">
        <authorList>
            <person name="Kallberg Y."/>
            <person name="Tangrot J."/>
            <person name="Rosling A."/>
        </authorList>
    </citation>
    <scope>NUCLEOTIDE SEQUENCE</scope>
    <source>
        <strain evidence="2">FL966</strain>
    </source>
</reference>
<feature type="domain" description="Methyltransferase" evidence="1">
    <location>
        <begin position="47"/>
        <end position="136"/>
    </location>
</feature>
<dbReference type="InterPro" id="IPR041698">
    <property type="entry name" value="Methyltransf_25"/>
</dbReference>
<protein>
    <submittedName>
        <fullName evidence="2">19111_t:CDS:1</fullName>
    </submittedName>
</protein>
<name>A0A9N9NRX0_9GLOM</name>
<sequence length="282" mass="33081">MSRDILIPLEDEELNNTRFYRHNIYEHLFDGKVGAPVRKKLQNGAKVLEFCCESGVWTTEVAAEYPNSEFYAVSSVQPESINKFNNITFIECDIFKRLPFPDNEFDYVFSKDKFLYMEKNKFQEVLLEIFRVLKPGSWLEVIYSCTTDLVYGPSYKRLSDAMDSWYKVQNIDLEIIHNFENYLKKSGKTEDILCRTIDTQLKGGYAFGEFIIEILLFFYRSSRGYLAPFMNISFEEFDNLVNDAESELNSEDNKTTLRHIQVLARKKYTILDRILCTISCIN</sequence>
<gene>
    <name evidence="2" type="ORF">CPELLU_LOCUS14765</name>
</gene>
<comment type="caution">
    <text evidence="2">The sequence shown here is derived from an EMBL/GenBank/DDBJ whole genome shotgun (WGS) entry which is preliminary data.</text>
</comment>
<proteinExistence type="predicted"/>
<dbReference type="Gene3D" id="3.40.50.150">
    <property type="entry name" value="Vaccinia Virus protein VP39"/>
    <property type="match status" value="1"/>
</dbReference>
<dbReference type="SUPFAM" id="SSF53335">
    <property type="entry name" value="S-adenosyl-L-methionine-dependent methyltransferases"/>
    <property type="match status" value="1"/>
</dbReference>
<evidence type="ECO:0000313" key="2">
    <source>
        <dbReference type="EMBL" id="CAG8752055.1"/>
    </source>
</evidence>
<dbReference type="Proteomes" id="UP000789759">
    <property type="component" value="Unassembled WGS sequence"/>
</dbReference>
<dbReference type="CDD" id="cd02440">
    <property type="entry name" value="AdoMet_MTases"/>
    <property type="match status" value="1"/>
</dbReference>
<dbReference type="GO" id="GO:0008168">
    <property type="term" value="F:methyltransferase activity"/>
    <property type="evidence" value="ECO:0007669"/>
    <property type="project" value="TreeGrafter"/>
</dbReference>
<dbReference type="InterPro" id="IPR029063">
    <property type="entry name" value="SAM-dependent_MTases_sf"/>
</dbReference>
<dbReference type="AlphaFoldDB" id="A0A9N9NRX0"/>
<dbReference type="EMBL" id="CAJVQA010018077">
    <property type="protein sequence ID" value="CAG8752055.1"/>
    <property type="molecule type" value="Genomic_DNA"/>
</dbReference>
<organism evidence="2 3">
    <name type="scientific">Cetraspora pellucida</name>
    <dbReference type="NCBI Taxonomy" id="1433469"/>
    <lineage>
        <taxon>Eukaryota</taxon>
        <taxon>Fungi</taxon>
        <taxon>Fungi incertae sedis</taxon>
        <taxon>Mucoromycota</taxon>
        <taxon>Glomeromycotina</taxon>
        <taxon>Glomeromycetes</taxon>
        <taxon>Diversisporales</taxon>
        <taxon>Gigasporaceae</taxon>
        <taxon>Cetraspora</taxon>
    </lineage>
</organism>
<dbReference type="OrthoDB" id="8300214at2759"/>
<keyword evidence="3" id="KW-1185">Reference proteome</keyword>
<dbReference type="Pfam" id="PF13649">
    <property type="entry name" value="Methyltransf_25"/>
    <property type="match status" value="1"/>
</dbReference>
<dbReference type="PANTHER" id="PTHR43591:SF24">
    <property type="entry name" value="2-METHOXY-6-POLYPRENYL-1,4-BENZOQUINOL METHYLASE, MITOCHONDRIAL"/>
    <property type="match status" value="1"/>
</dbReference>
<evidence type="ECO:0000313" key="3">
    <source>
        <dbReference type="Proteomes" id="UP000789759"/>
    </source>
</evidence>
<dbReference type="PANTHER" id="PTHR43591">
    <property type="entry name" value="METHYLTRANSFERASE"/>
    <property type="match status" value="1"/>
</dbReference>
<evidence type="ECO:0000259" key="1">
    <source>
        <dbReference type="Pfam" id="PF13649"/>
    </source>
</evidence>
<accession>A0A9N9NRX0</accession>